<dbReference type="Pfam" id="PF00271">
    <property type="entry name" value="Helicase_C"/>
    <property type="match status" value="1"/>
</dbReference>
<evidence type="ECO:0000256" key="5">
    <source>
        <dbReference type="ARBA" id="ARBA00022806"/>
    </source>
</evidence>
<dbReference type="PROSITE" id="PS51195">
    <property type="entry name" value="Q_MOTIF"/>
    <property type="match status" value="1"/>
</dbReference>
<evidence type="ECO:0000256" key="8">
    <source>
        <dbReference type="ARBA" id="ARBA00023016"/>
    </source>
</evidence>
<evidence type="ECO:0000259" key="13">
    <source>
        <dbReference type="PROSITE" id="PS51192"/>
    </source>
</evidence>
<dbReference type="FunFam" id="3.40.50.300:FF:000108">
    <property type="entry name" value="ATP-dependent RNA helicase RhlE"/>
    <property type="match status" value="1"/>
</dbReference>
<dbReference type="Gene3D" id="3.30.70.330">
    <property type="match status" value="1"/>
</dbReference>
<dbReference type="PANTHER" id="PTHR47963:SF8">
    <property type="entry name" value="ATP-DEPENDENT RNA HELICASE DEAD"/>
    <property type="match status" value="1"/>
</dbReference>
<dbReference type="GO" id="GO:0003724">
    <property type="term" value="F:RNA helicase activity"/>
    <property type="evidence" value="ECO:0007669"/>
    <property type="project" value="UniProtKB-UniRule"/>
</dbReference>
<feature type="short sequence motif" description="Q motif" evidence="11">
    <location>
        <begin position="13"/>
        <end position="41"/>
    </location>
</feature>
<dbReference type="CDD" id="cd18787">
    <property type="entry name" value="SF2_C_DEAD"/>
    <property type="match status" value="1"/>
</dbReference>
<dbReference type="SMART" id="SM00487">
    <property type="entry name" value="DEXDc"/>
    <property type="match status" value="1"/>
</dbReference>
<evidence type="ECO:0000256" key="11">
    <source>
        <dbReference type="PROSITE-ProRule" id="PRU00552"/>
    </source>
</evidence>
<dbReference type="CDD" id="cd12499">
    <property type="entry name" value="RRM_EcCsdA_like"/>
    <property type="match status" value="1"/>
</dbReference>
<dbReference type="InterPro" id="IPR034415">
    <property type="entry name" value="CsdA_RRM"/>
</dbReference>
<dbReference type="InterPro" id="IPR028618">
    <property type="entry name" value="DEAD_helicase_DeaD"/>
</dbReference>
<dbReference type="FunFam" id="3.30.70.330:FF:000068">
    <property type="entry name" value="ATP-dependent RNA helicase DeaD"/>
    <property type="match status" value="1"/>
</dbReference>
<dbReference type="GO" id="GO:0006401">
    <property type="term" value="P:RNA catabolic process"/>
    <property type="evidence" value="ECO:0007669"/>
    <property type="project" value="UniProtKB-UniRule"/>
</dbReference>
<feature type="region of interest" description="Disordered" evidence="12">
    <location>
        <begin position="571"/>
        <end position="619"/>
    </location>
</feature>
<name>A0A370KBI7_9GAMM</name>
<feature type="domain" description="Helicase ATP-binding" evidence="13">
    <location>
        <begin position="44"/>
        <end position="215"/>
    </location>
</feature>
<comment type="subcellular location">
    <subcellularLocation>
        <location evidence="1 10">Cytoplasm</location>
    </subcellularLocation>
</comment>
<dbReference type="GO" id="GO:0005524">
    <property type="term" value="F:ATP binding"/>
    <property type="evidence" value="ECO:0007669"/>
    <property type="project" value="UniProtKB-UniRule"/>
</dbReference>
<evidence type="ECO:0000256" key="4">
    <source>
        <dbReference type="ARBA" id="ARBA00022801"/>
    </source>
</evidence>
<dbReference type="Pfam" id="PF00270">
    <property type="entry name" value="DEAD"/>
    <property type="match status" value="1"/>
</dbReference>
<organism evidence="16 17">
    <name type="scientific">Dyella solisilvae</name>
    <dbReference type="NCBI Taxonomy" id="1920168"/>
    <lineage>
        <taxon>Bacteria</taxon>
        <taxon>Pseudomonadati</taxon>
        <taxon>Pseudomonadota</taxon>
        <taxon>Gammaproteobacteria</taxon>
        <taxon>Lysobacterales</taxon>
        <taxon>Rhodanobacteraceae</taxon>
        <taxon>Dyella</taxon>
    </lineage>
</organism>
<evidence type="ECO:0000259" key="14">
    <source>
        <dbReference type="PROSITE" id="PS51194"/>
    </source>
</evidence>
<keyword evidence="5 10" id="KW-0347">Helicase</keyword>
<comment type="catalytic activity">
    <reaction evidence="9 10">
        <text>ATP + H2O = ADP + phosphate + H(+)</text>
        <dbReference type="Rhea" id="RHEA:13065"/>
        <dbReference type="ChEBI" id="CHEBI:15377"/>
        <dbReference type="ChEBI" id="CHEBI:15378"/>
        <dbReference type="ChEBI" id="CHEBI:30616"/>
        <dbReference type="ChEBI" id="CHEBI:43474"/>
        <dbReference type="ChEBI" id="CHEBI:456216"/>
        <dbReference type="EC" id="3.6.4.13"/>
    </reaction>
</comment>
<dbReference type="InterPro" id="IPR011545">
    <property type="entry name" value="DEAD/DEAH_box_helicase_dom"/>
</dbReference>
<reference evidence="16 17" key="1">
    <citation type="submission" date="2018-07" db="EMBL/GenBank/DDBJ databases">
        <title>Dyella solisilvae sp. nov., isolated from the pine and broad-leaved mixed forest soil.</title>
        <authorList>
            <person name="Gao Z."/>
            <person name="Qiu L."/>
        </authorList>
    </citation>
    <scope>NUCLEOTIDE SEQUENCE [LARGE SCALE GENOMIC DNA]</scope>
    <source>
        <strain evidence="16 17">DHG54</strain>
    </source>
</reference>
<dbReference type="Pfam" id="PF03880">
    <property type="entry name" value="DbpA"/>
    <property type="match status" value="1"/>
</dbReference>
<dbReference type="PROSITE" id="PS51192">
    <property type="entry name" value="HELICASE_ATP_BIND_1"/>
    <property type="match status" value="1"/>
</dbReference>
<dbReference type="InterPro" id="IPR000629">
    <property type="entry name" value="RNA-helicase_DEAD-box_CS"/>
</dbReference>
<dbReference type="Gene3D" id="3.40.50.300">
    <property type="entry name" value="P-loop containing nucleotide triphosphate hydrolases"/>
    <property type="match status" value="2"/>
</dbReference>
<evidence type="ECO:0000256" key="2">
    <source>
        <dbReference type="ARBA" id="ARBA00022490"/>
    </source>
</evidence>
<comment type="similarity">
    <text evidence="10">Belongs to the DEAD box helicase family. DeaD/CsdA subfamily.</text>
</comment>
<dbReference type="InterPro" id="IPR014001">
    <property type="entry name" value="Helicase_ATP-bd"/>
</dbReference>
<feature type="domain" description="Helicase C-terminal" evidence="14">
    <location>
        <begin position="239"/>
        <end position="386"/>
    </location>
</feature>
<proteinExistence type="inferred from homology"/>
<evidence type="ECO:0000256" key="10">
    <source>
        <dbReference type="HAMAP-Rule" id="MF_00964"/>
    </source>
</evidence>
<dbReference type="InterPro" id="IPR012677">
    <property type="entry name" value="Nucleotide-bd_a/b_plait_sf"/>
</dbReference>
<dbReference type="InterPro" id="IPR050547">
    <property type="entry name" value="DEAD_box_RNA_helicases"/>
</dbReference>
<dbReference type="PROSITE" id="PS00039">
    <property type="entry name" value="DEAD_ATP_HELICASE"/>
    <property type="match status" value="1"/>
</dbReference>
<evidence type="ECO:0000313" key="17">
    <source>
        <dbReference type="Proteomes" id="UP000254711"/>
    </source>
</evidence>
<dbReference type="OrthoDB" id="9805696at2"/>
<evidence type="ECO:0000256" key="3">
    <source>
        <dbReference type="ARBA" id="ARBA00022741"/>
    </source>
</evidence>
<dbReference type="EMBL" id="QQSY01000001">
    <property type="protein sequence ID" value="RDJ00024.1"/>
    <property type="molecule type" value="Genomic_DNA"/>
</dbReference>
<keyword evidence="7 10" id="KW-0694">RNA-binding</keyword>
<evidence type="ECO:0000256" key="12">
    <source>
        <dbReference type="SAM" id="MobiDB-lite"/>
    </source>
</evidence>
<dbReference type="InterPro" id="IPR027417">
    <property type="entry name" value="P-loop_NTPase"/>
</dbReference>
<keyword evidence="6 10" id="KW-0067">ATP-binding</keyword>
<protein>
    <recommendedName>
        <fullName evidence="10">ATP-dependent RNA helicase DeaD</fullName>
        <ecNumber evidence="10">3.6.4.13</ecNumber>
    </recommendedName>
    <alternativeName>
        <fullName evidence="10">Cold-shock DEAD box protein A</fullName>
    </alternativeName>
</protein>
<dbReference type="EC" id="3.6.4.13" evidence="10"/>
<dbReference type="GO" id="GO:0016887">
    <property type="term" value="F:ATP hydrolysis activity"/>
    <property type="evidence" value="ECO:0007669"/>
    <property type="project" value="RHEA"/>
</dbReference>
<dbReference type="Proteomes" id="UP000254711">
    <property type="component" value="Unassembled WGS sequence"/>
</dbReference>
<keyword evidence="17" id="KW-1185">Reference proteome</keyword>
<keyword evidence="2 10" id="KW-0963">Cytoplasm</keyword>
<gene>
    <name evidence="10" type="primary">deaD</name>
    <name evidence="10" type="synonym">csdA</name>
    <name evidence="16" type="ORF">DVT68_04135</name>
</gene>
<accession>A0A370KBI7</accession>
<dbReference type="HAMAP" id="MF_00964">
    <property type="entry name" value="DEAD_helicase_DeaD"/>
    <property type="match status" value="1"/>
</dbReference>
<dbReference type="InterPro" id="IPR001650">
    <property type="entry name" value="Helicase_C-like"/>
</dbReference>
<evidence type="ECO:0000313" key="16">
    <source>
        <dbReference type="EMBL" id="RDJ00024.1"/>
    </source>
</evidence>
<dbReference type="InterPro" id="IPR014014">
    <property type="entry name" value="RNA_helicase_DEAD_Q_motif"/>
</dbReference>
<comment type="function">
    <text evidence="10">DEAD-box RNA helicase involved in various cellular processes at low temperature, including ribosome biogenesis, mRNA degradation and translation initiation.</text>
</comment>
<feature type="compositionally biased region" description="Basic and acidic residues" evidence="12">
    <location>
        <begin position="448"/>
        <end position="485"/>
    </location>
</feature>
<evidence type="ECO:0000256" key="7">
    <source>
        <dbReference type="ARBA" id="ARBA00022884"/>
    </source>
</evidence>
<dbReference type="SMART" id="SM00490">
    <property type="entry name" value="HELICc"/>
    <property type="match status" value="1"/>
</dbReference>
<dbReference type="SUPFAM" id="SSF52540">
    <property type="entry name" value="P-loop containing nucleoside triphosphate hydrolases"/>
    <property type="match status" value="1"/>
</dbReference>
<keyword evidence="3 10" id="KW-0547">Nucleotide-binding</keyword>
<dbReference type="InterPro" id="IPR044742">
    <property type="entry name" value="DEAD/DEAH_RhlB"/>
</dbReference>
<dbReference type="GO" id="GO:0000027">
    <property type="term" value="P:ribosomal large subunit assembly"/>
    <property type="evidence" value="ECO:0007669"/>
    <property type="project" value="UniProtKB-UniRule"/>
</dbReference>
<keyword evidence="8 10" id="KW-0346">Stress response</keyword>
<dbReference type="InterPro" id="IPR057325">
    <property type="entry name" value="DeaD_dimer"/>
</dbReference>
<dbReference type="GO" id="GO:0005829">
    <property type="term" value="C:cytosol"/>
    <property type="evidence" value="ECO:0007669"/>
    <property type="project" value="TreeGrafter"/>
</dbReference>
<evidence type="ECO:0000259" key="15">
    <source>
        <dbReference type="PROSITE" id="PS51195"/>
    </source>
</evidence>
<feature type="compositionally biased region" description="Basic and acidic residues" evidence="12">
    <location>
        <begin position="492"/>
        <end position="504"/>
    </location>
</feature>
<sequence>MSSPSSDSQPAAVGFAALGLHPELLRALSDVGYESPSPIQAATIPPLLEGRDVLGQAQTGTGKTAAFALPILSRIDLKPGKPQALILAPTRELAIQVAEAFQRYATYMPGLQVLPIYGGQSYGPQLHSLKRGVQIVVGTPGRVIDHLDRGTLDLSELKFLVLDEADEMLRMGFIDDVEKVLEATPPTRQVALFSATMPAPIRKIAQRHLKEPVEVTIKAATTTAANIRQRYWFVSGMHKLDAMTRILEAEPFDAMIIFARTKSATEELAEKLQARGLAAAAINGDIAQAQRERVIQQLKDGKLDILVATDVAARGLDVERISHVMNYDIPYDTESYVHRIGRTGRAGRTGDAILFVTPREKGMLRAIERATRQPIEEMKLPTVEAVNDVRIAKFKQRISDTLAVGELTMFQQLIEQYEQEHNIPAVEIAAALARIAQGNQPLLLTPPPKREFAPREHAPREHADVRHAAREHKPRDRDGAPRDFTPRPVRPHHTEEGKRTYRVEVGHEHGVKPGNIIGAIANEAGLESGFIGRLSIRGEYSLIDLPDGMPKEVFEHLKKVWVSQQQLRIKEWDGDDSGAGEEAPRRPGSGYRPGGFKKPHGGKPRPQGHGGGKPPRRGK</sequence>
<comment type="caution">
    <text evidence="16">The sequence shown here is derived from an EMBL/GenBank/DDBJ whole genome shotgun (WGS) entry which is preliminary data.</text>
</comment>
<dbReference type="GO" id="GO:0033592">
    <property type="term" value="F:RNA strand annealing activity"/>
    <property type="evidence" value="ECO:0007669"/>
    <property type="project" value="TreeGrafter"/>
</dbReference>
<dbReference type="PANTHER" id="PTHR47963">
    <property type="entry name" value="DEAD-BOX ATP-DEPENDENT RNA HELICASE 47, MITOCHONDRIAL"/>
    <property type="match status" value="1"/>
</dbReference>
<dbReference type="InterPro" id="IPR005580">
    <property type="entry name" value="DbpA/CsdA_RNA-bd_dom"/>
</dbReference>
<feature type="region of interest" description="Disordered" evidence="12">
    <location>
        <begin position="442"/>
        <end position="504"/>
    </location>
</feature>
<dbReference type="GO" id="GO:0005840">
    <property type="term" value="C:ribosome"/>
    <property type="evidence" value="ECO:0007669"/>
    <property type="project" value="TreeGrafter"/>
</dbReference>
<keyword evidence="4 10" id="KW-0378">Hydrolase</keyword>
<dbReference type="RefSeq" id="WP_114823752.1">
    <property type="nucleotide sequence ID" value="NZ_QQSY01000001.1"/>
</dbReference>
<dbReference type="PROSITE" id="PS51194">
    <property type="entry name" value="HELICASE_CTER"/>
    <property type="match status" value="1"/>
</dbReference>
<evidence type="ECO:0000256" key="1">
    <source>
        <dbReference type="ARBA" id="ARBA00004496"/>
    </source>
</evidence>
<dbReference type="AlphaFoldDB" id="A0A370KBI7"/>
<dbReference type="Pfam" id="PF25399">
    <property type="entry name" value="DeaD_dimer"/>
    <property type="match status" value="1"/>
</dbReference>
<evidence type="ECO:0000256" key="9">
    <source>
        <dbReference type="ARBA" id="ARBA00047984"/>
    </source>
</evidence>
<dbReference type="GO" id="GO:0070417">
    <property type="term" value="P:cellular response to cold"/>
    <property type="evidence" value="ECO:0007669"/>
    <property type="project" value="InterPro"/>
</dbReference>
<feature type="domain" description="DEAD-box RNA helicase Q" evidence="15">
    <location>
        <begin position="13"/>
        <end position="41"/>
    </location>
</feature>
<dbReference type="CDD" id="cd00268">
    <property type="entry name" value="DEADc"/>
    <property type="match status" value="1"/>
</dbReference>
<evidence type="ECO:0000256" key="6">
    <source>
        <dbReference type="ARBA" id="ARBA00022840"/>
    </source>
</evidence>